<keyword evidence="8" id="KW-1185">Reference proteome</keyword>
<feature type="region of interest" description="Disordered" evidence="5">
    <location>
        <begin position="28"/>
        <end position="58"/>
    </location>
</feature>
<evidence type="ECO:0000313" key="8">
    <source>
        <dbReference type="Proteomes" id="UP000183413"/>
    </source>
</evidence>
<dbReference type="PANTHER" id="PTHR30329">
    <property type="entry name" value="STATOR ELEMENT OF FLAGELLAR MOTOR COMPLEX"/>
    <property type="match status" value="1"/>
</dbReference>
<sequence>MNHRMSAGRRAVRFVAVPAAFALVLSGCSGDDKPDSEKSTGPAGKGTPGGELRPIASMPLAHKDGPAHVDLLALSRTAANTVTARFKIVNDGKNKIDLSGAVNELGDSLDPDLGDPLAASGIGLVDAASDKIYYPLHTTTSSQNCVCTGVFQKPVGPGAAMDVYATFPSPPANLQKATLVVPLSVPFQDVPITGDPVQPLQGQIDPAKAQLKKPRVLNLRSLTEGTEQTVADDPNDRSVRLSADVLFAVNKADLTPRAEQLLQQVAKQIDASKGATVQVDGHADNTGNDAINQPLSERRAQAVADRLKSLVTRQGVTYKAAGHGSKQPVATNDTDEGRRKNRRVTVLFARPPAPAPPPVSGEPYKRGSSAVLGSATFKSAAANGLKVEVNSLHRDSSGLTILVWTLRNTGQGSPDVGLMLEKRANIHGSAPQPARADTTGGVMLYDAANQVRYNSLSTQAGPCICSEVAREDAKKVLGPGESVVLYNAYEPPANASNLEMQVPWGQGTDAADAAVKGLTIR</sequence>
<dbReference type="InterPro" id="IPR036737">
    <property type="entry name" value="OmpA-like_sf"/>
</dbReference>
<dbReference type="InParanoid" id="A0A1I5D9M8"/>
<evidence type="ECO:0000256" key="2">
    <source>
        <dbReference type="ARBA" id="ARBA00023136"/>
    </source>
</evidence>
<dbReference type="Gene3D" id="3.30.1330.60">
    <property type="entry name" value="OmpA-like domain"/>
    <property type="match status" value="1"/>
</dbReference>
<gene>
    <name evidence="7" type="ORF">SAMN04489713_103553</name>
</gene>
<dbReference type="PRINTS" id="PR01021">
    <property type="entry name" value="OMPADOMAIN"/>
</dbReference>
<dbReference type="PROSITE" id="PS51123">
    <property type="entry name" value="OMPA_2"/>
    <property type="match status" value="1"/>
</dbReference>
<keyword evidence="3" id="KW-0998">Cell outer membrane</keyword>
<dbReference type="InterPro" id="IPR006665">
    <property type="entry name" value="OmpA-like"/>
</dbReference>
<dbReference type="CDD" id="cd07185">
    <property type="entry name" value="OmpA_C-like"/>
    <property type="match status" value="1"/>
</dbReference>
<dbReference type="InterPro" id="IPR050330">
    <property type="entry name" value="Bact_OuterMem_StrucFunc"/>
</dbReference>
<name>A0A1I5D9M8_9ACTN</name>
<evidence type="ECO:0000313" key="7">
    <source>
        <dbReference type="EMBL" id="SFN95964.1"/>
    </source>
</evidence>
<organism evidence="7 8">
    <name type="scientific">Actinomadura madurae</name>
    <dbReference type="NCBI Taxonomy" id="1993"/>
    <lineage>
        <taxon>Bacteria</taxon>
        <taxon>Bacillati</taxon>
        <taxon>Actinomycetota</taxon>
        <taxon>Actinomycetes</taxon>
        <taxon>Streptosporangiales</taxon>
        <taxon>Thermomonosporaceae</taxon>
        <taxon>Actinomadura</taxon>
    </lineage>
</organism>
<evidence type="ECO:0000256" key="1">
    <source>
        <dbReference type="ARBA" id="ARBA00004442"/>
    </source>
</evidence>
<dbReference type="Proteomes" id="UP000183413">
    <property type="component" value="Unassembled WGS sequence"/>
</dbReference>
<evidence type="ECO:0000259" key="6">
    <source>
        <dbReference type="PROSITE" id="PS51123"/>
    </source>
</evidence>
<dbReference type="eggNOG" id="COG2885">
    <property type="taxonomic scope" value="Bacteria"/>
</dbReference>
<keyword evidence="2 4" id="KW-0472">Membrane</keyword>
<feature type="region of interest" description="Disordered" evidence="5">
    <location>
        <begin position="320"/>
        <end position="340"/>
    </location>
</feature>
<dbReference type="PANTHER" id="PTHR30329:SF21">
    <property type="entry name" value="LIPOPROTEIN YIAD-RELATED"/>
    <property type="match status" value="1"/>
</dbReference>
<evidence type="ECO:0000256" key="3">
    <source>
        <dbReference type="ARBA" id="ARBA00023237"/>
    </source>
</evidence>
<dbReference type="STRING" id="1993.SAMN04489713_103553"/>
<evidence type="ECO:0000256" key="5">
    <source>
        <dbReference type="SAM" id="MobiDB-lite"/>
    </source>
</evidence>
<proteinExistence type="predicted"/>
<dbReference type="EMBL" id="FOVH01000003">
    <property type="protein sequence ID" value="SFN95964.1"/>
    <property type="molecule type" value="Genomic_DNA"/>
</dbReference>
<dbReference type="InterPro" id="IPR006664">
    <property type="entry name" value="OMP_bac"/>
</dbReference>
<comment type="subcellular location">
    <subcellularLocation>
        <location evidence="1">Cell outer membrane</location>
    </subcellularLocation>
</comment>
<protein>
    <submittedName>
        <fullName evidence="7">Outer membrane protein OmpA</fullName>
    </submittedName>
</protein>
<evidence type="ECO:0000256" key="4">
    <source>
        <dbReference type="PROSITE-ProRule" id="PRU00473"/>
    </source>
</evidence>
<dbReference type="Pfam" id="PF00691">
    <property type="entry name" value="OmpA"/>
    <property type="match status" value="1"/>
</dbReference>
<reference evidence="7 8" key="1">
    <citation type="submission" date="2016-10" db="EMBL/GenBank/DDBJ databases">
        <authorList>
            <person name="de Groot N.N."/>
        </authorList>
    </citation>
    <scope>NUCLEOTIDE SEQUENCE [LARGE SCALE GENOMIC DNA]</scope>
    <source>
        <strain evidence="7 8">DSM 43067</strain>
    </source>
</reference>
<dbReference type="SUPFAM" id="SSF103088">
    <property type="entry name" value="OmpA-like"/>
    <property type="match status" value="1"/>
</dbReference>
<dbReference type="PROSITE" id="PS51257">
    <property type="entry name" value="PROKAR_LIPOPROTEIN"/>
    <property type="match status" value="1"/>
</dbReference>
<dbReference type="AlphaFoldDB" id="A0A1I5D9M8"/>
<accession>A0A1I5D9M8</accession>
<feature type="domain" description="OmpA-like" evidence="6">
    <location>
        <begin position="234"/>
        <end position="352"/>
    </location>
</feature>
<dbReference type="GO" id="GO:0009279">
    <property type="term" value="C:cell outer membrane"/>
    <property type="evidence" value="ECO:0007669"/>
    <property type="project" value="UniProtKB-SubCell"/>
</dbReference>